<feature type="domain" description="Carbohydrate kinase PfkB" evidence="4">
    <location>
        <begin position="1"/>
        <end position="296"/>
    </location>
</feature>
<dbReference type="GO" id="GO:0004730">
    <property type="term" value="F:pseudouridylate synthase activity"/>
    <property type="evidence" value="ECO:0007669"/>
    <property type="project" value="TreeGrafter"/>
</dbReference>
<evidence type="ECO:0000313" key="5">
    <source>
        <dbReference type="EMBL" id="NDV34270.1"/>
    </source>
</evidence>
<dbReference type="GO" id="GO:0016301">
    <property type="term" value="F:kinase activity"/>
    <property type="evidence" value="ECO:0007669"/>
    <property type="project" value="UniProtKB-KW"/>
</dbReference>
<dbReference type="GO" id="GO:0046872">
    <property type="term" value="F:metal ion binding"/>
    <property type="evidence" value="ECO:0007669"/>
    <property type="project" value="UniProtKB-KW"/>
</dbReference>
<evidence type="ECO:0000256" key="2">
    <source>
        <dbReference type="ARBA" id="ARBA00022723"/>
    </source>
</evidence>
<dbReference type="GO" id="GO:0016798">
    <property type="term" value="F:hydrolase activity, acting on glycosyl bonds"/>
    <property type="evidence" value="ECO:0007669"/>
    <property type="project" value="TreeGrafter"/>
</dbReference>
<organism evidence="5">
    <name type="scientific">Arcella intermedia</name>
    <dbReference type="NCBI Taxonomy" id="1963864"/>
    <lineage>
        <taxon>Eukaryota</taxon>
        <taxon>Amoebozoa</taxon>
        <taxon>Tubulinea</taxon>
        <taxon>Elardia</taxon>
        <taxon>Arcellinida</taxon>
        <taxon>Sphaerothecina</taxon>
        <taxon>Arcellidae</taxon>
        <taxon>Arcella</taxon>
    </lineage>
</organism>
<dbReference type="PANTHER" id="PTHR42909">
    <property type="entry name" value="ZGC:136858"/>
    <property type="match status" value="1"/>
</dbReference>
<proteinExistence type="predicted"/>
<sequence length="304" mass="32735">MVVGMAAIDVIGKSKMKLMMEVSNIGKIAIHPGGVGRNVAECLARLDASNPPYFLSIIGSDHFGHLLQSHLQELGMDSSTLIVHPTHSTAVFQCLLDSNGEMHAAINDMDIIDSLEPLKLRELVVPLLSKLKLIVFDANIPVPCMVELCKIAGDHGIDTFFLPTSVAKCTKILEGGLLSSVKYLSLNRLEAMALLQAINPDTPQRTIEECAQEVLQKGVSHVIITQGPNPLLYRSKELTQYYEPKPTKIVNTTGAGDSLSAGVIYGIVSGWPMEKSIDLGLAAAACSIQSQLTISPQLSLIINK</sequence>
<name>A0A6B2LBG8_9EUKA</name>
<dbReference type="CDD" id="cd01941">
    <property type="entry name" value="YeiC_kinase_like"/>
    <property type="match status" value="1"/>
</dbReference>
<dbReference type="InterPro" id="IPR002173">
    <property type="entry name" value="Carboh/pur_kinase_PfkB_CS"/>
</dbReference>
<accession>A0A6B2LBG8</accession>
<protein>
    <recommendedName>
        <fullName evidence="4">Carbohydrate kinase PfkB domain-containing protein</fullName>
    </recommendedName>
</protein>
<evidence type="ECO:0000256" key="3">
    <source>
        <dbReference type="ARBA" id="ARBA00022777"/>
    </source>
</evidence>
<dbReference type="Gene3D" id="3.40.1190.20">
    <property type="match status" value="1"/>
</dbReference>
<evidence type="ECO:0000259" key="4">
    <source>
        <dbReference type="Pfam" id="PF00294"/>
    </source>
</evidence>
<dbReference type="PROSITE" id="PS00584">
    <property type="entry name" value="PFKB_KINASES_2"/>
    <property type="match status" value="1"/>
</dbReference>
<dbReference type="InterPro" id="IPR011611">
    <property type="entry name" value="PfkB_dom"/>
</dbReference>
<dbReference type="PANTHER" id="PTHR42909:SF1">
    <property type="entry name" value="CARBOHYDRATE KINASE PFKB DOMAIN-CONTAINING PROTEIN"/>
    <property type="match status" value="1"/>
</dbReference>
<dbReference type="GO" id="GO:0005737">
    <property type="term" value="C:cytoplasm"/>
    <property type="evidence" value="ECO:0007669"/>
    <property type="project" value="TreeGrafter"/>
</dbReference>
<keyword evidence="3" id="KW-0418">Kinase</keyword>
<dbReference type="InterPro" id="IPR029056">
    <property type="entry name" value="Ribokinase-like"/>
</dbReference>
<keyword evidence="1" id="KW-0808">Transferase</keyword>
<dbReference type="Pfam" id="PF00294">
    <property type="entry name" value="PfkB"/>
    <property type="match status" value="1"/>
</dbReference>
<evidence type="ECO:0000256" key="1">
    <source>
        <dbReference type="ARBA" id="ARBA00022679"/>
    </source>
</evidence>
<reference evidence="5" key="1">
    <citation type="journal article" date="2020" name="J. Eukaryot. Microbiol.">
        <title>De novo Sequencing, Assembly and Annotation of the Transcriptome for the Free-Living Testate Amoeba Arcella intermedia.</title>
        <authorList>
            <person name="Ribeiro G.M."/>
            <person name="Porfirio-Sousa A.L."/>
            <person name="Maurer-Alcala X.X."/>
            <person name="Katz L.A."/>
            <person name="Lahr D.J.G."/>
        </authorList>
    </citation>
    <scope>NUCLEOTIDE SEQUENCE</scope>
</reference>
<keyword evidence="2" id="KW-0479">Metal-binding</keyword>
<dbReference type="AlphaFoldDB" id="A0A6B2LBG8"/>
<dbReference type="SUPFAM" id="SSF53613">
    <property type="entry name" value="Ribokinase-like"/>
    <property type="match status" value="1"/>
</dbReference>
<dbReference type="EMBL" id="GIBP01005301">
    <property type="protein sequence ID" value="NDV34270.1"/>
    <property type="molecule type" value="Transcribed_RNA"/>
</dbReference>